<name>A0A0E0KMX6_ORYPU</name>
<feature type="domain" description="Peptidase S8/S53" evidence="11">
    <location>
        <begin position="163"/>
        <end position="591"/>
    </location>
</feature>
<dbReference type="Pfam" id="PF00082">
    <property type="entry name" value="Peptidase_S8"/>
    <property type="match status" value="1"/>
</dbReference>
<evidence type="ECO:0000259" key="13">
    <source>
        <dbReference type="Pfam" id="PF17766"/>
    </source>
</evidence>
<evidence type="ECO:0000256" key="10">
    <source>
        <dbReference type="SAM" id="SignalP"/>
    </source>
</evidence>
<dbReference type="InterPro" id="IPR041469">
    <property type="entry name" value="Subtilisin-like_FN3"/>
</dbReference>
<dbReference type="OMA" id="RYKRVQN"/>
<dbReference type="InterPro" id="IPR036852">
    <property type="entry name" value="Peptidase_S8/S53_dom_sf"/>
</dbReference>
<comment type="similarity">
    <text evidence="2 9">Belongs to the peptidase S8 family.</text>
</comment>
<evidence type="ECO:0000256" key="5">
    <source>
        <dbReference type="ARBA" id="ARBA00022801"/>
    </source>
</evidence>
<keyword evidence="15" id="KW-1185">Reference proteome</keyword>
<dbReference type="InterPro" id="IPR023827">
    <property type="entry name" value="Peptidase_S8_Asp-AS"/>
</dbReference>
<dbReference type="InterPro" id="IPR045051">
    <property type="entry name" value="SBT"/>
</dbReference>
<dbReference type="InterPro" id="IPR015500">
    <property type="entry name" value="Peptidase_S8_subtilisin-rel"/>
</dbReference>
<feature type="domain" description="Subtilisin-like protease fibronectin type-III" evidence="13">
    <location>
        <begin position="659"/>
        <end position="759"/>
    </location>
</feature>
<dbReference type="CDD" id="cd02120">
    <property type="entry name" value="PA_subtilisin_like"/>
    <property type="match status" value="1"/>
</dbReference>
<keyword evidence="3 9" id="KW-0645">Protease</keyword>
<feature type="domain" description="Inhibitor I9" evidence="12">
    <location>
        <begin position="60"/>
        <end position="137"/>
    </location>
</feature>
<reference evidence="14" key="1">
    <citation type="submission" date="2015-04" db="UniProtKB">
        <authorList>
            <consortium name="EnsemblPlants"/>
        </authorList>
    </citation>
    <scope>IDENTIFICATION</scope>
</reference>
<dbReference type="HOGENOM" id="CLU_000625_4_6_1"/>
<feature type="active site" description="Charge relay system" evidence="8 9">
    <location>
        <position position="172"/>
    </location>
</feature>
<dbReference type="CDD" id="cd04852">
    <property type="entry name" value="Peptidases_S8_3"/>
    <property type="match status" value="1"/>
</dbReference>
<dbReference type="SUPFAM" id="SSF52743">
    <property type="entry name" value="Subtilisin-like"/>
    <property type="match status" value="1"/>
</dbReference>
<dbReference type="InterPro" id="IPR000209">
    <property type="entry name" value="Peptidase_S8/S53_dom"/>
</dbReference>
<dbReference type="Gene3D" id="2.60.40.2310">
    <property type="match status" value="1"/>
</dbReference>
<evidence type="ECO:0000256" key="2">
    <source>
        <dbReference type="ARBA" id="ARBA00011073"/>
    </source>
</evidence>
<organism evidence="14">
    <name type="scientific">Oryza punctata</name>
    <name type="common">Red rice</name>
    <dbReference type="NCBI Taxonomy" id="4537"/>
    <lineage>
        <taxon>Eukaryota</taxon>
        <taxon>Viridiplantae</taxon>
        <taxon>Streptophyta</taxon>
        <taxon>Embryophyta</taxon>
        <taxon>Tracheophyta</taxon>
        <taxon>Spermatophyta</taxon>
        <taxon>Magnoliopsida</taxon>
        <taxon>Liliopsida</taxon>
        <taxon>Poales</taxon>
        <taxon>Poaceae</taxon>
        <taxon>BOP clade</taxon>
        <taxon>Oryzoideae</taxon>
        <taxon>Oryzeae</taxon>
        <taxon>Oryzinae</taxon>
        <taxon>Oryza</taxon>
    </lineage>
</organism>
<dbReference type="GO" id="GO:0004252">
    <property type="term" value="F:serine-type endopeptidase activity"/>
    <property type="evidence" value="ECO:0007669"/>
    <property type="project" value="UniProtKB-UniRule"/>
</dbReference>
<dbReference type="GO" id="GO:0006508">
    <property type="term" value="P:proteolysis"/>
    <property type="evidence" value="ECO:0007669"/>
    <property type="project" value="UniProtKB-KW"/>
</dbReference>
<evidence type="ECO:0000313" key="14">
    <source>
        <dbReference type="EnsemblPlants" id="OPUNC04G03010.1"/>
    </source>
</evidence>
<dbReference type="Pfam" id="PF17766">
    <property type="entry name" value="fn3_6"/>
    <property type="match status" value="1"/>
</dbReference>
<dbReference type="AlphaFoldDB" id="A0A0E0KMX6"/>
<evidence type="ECO:0000256" key="6">
    <source>
        <dbReference type="ARBA" id="ARBA00022825"/>
    </source>
</evidence>
<comment type="subcellular location">
    <subcellularLocation>
        <location evidence="1">Secreted</location>
    </subcellularLocation>
</comment>
<evidence type="ECO:0000313" key="15">
    <source>
        <dbReference type="Proteomes" id="UP000026962"/>
    </source>
</evidence>
<accession>A0A0E0KMX6</accession>
<feature type="active site" description="Charge relay system" evidence="8 9">
    <location>
        <position position="220"/>
    </location>
</feature>
<dbReference type="PROSITE" id="PS00136">
    <property type="entry name" value="SUBTILASE_ASP"/>
    <property type="match status" value="1"/>
</dbReference>
<keyword evidence="4 10" id="KW-0732">Signal</keyword>
<sequence>MHSPIRPLLLLLLLLLSALDLTAAAPAVADVAATDDDTLRTYLVVVCRMNGPKEGGEPLRAWHASLLASVLNTTTDAILHGAGGGGARGPTIGGERLVYSYQHVVSGFTARLRAREAAAMARLQWCVDAIPDSTYTLTTTDTPRLLGMSTPRTGAWSVAGNMGDGVIVGVLDSGVDPRHVSFGDEGMRPPPAKWRGKCDFGGAPCNNKLIGGRAKTLEDHGTHTSGTAVGAFVRDVMVETSNLGTASGMAPRAHLAMYEVCLADKCSATEMLTGTERGAFLDGVDVISISASDDTQKPFYNDLIAVGSFSAVMAGVFFSTSAGNAGPTAETVTNCAPWQLTVGASTMGRRVLSKVHLGNGLVIDGEVSKRYKRVKDKPIVYVGGRFADGALKAVDVRDKIVLCNRIEGAGMLEKMISDAGGVGMVAISTEMQRLATTPLGANFMPLSRVSYVDGETIKAYINSTANPMASLRYAGVVLNASALPAIAEYSSRGPCNLPNIGVLKPDITGPGTNIVAAVPDKRPGTNATARTRTFSAKSGTSMSTPHLAGIAAVIKRARPEWSPAVIKSAMMTTADVTHRDGTPVIDQSTGQPASYFAMGAGLVNPTKALDPGLVYDLTAEDLVPYICGLGYNDSFVNDIIAQPLKNVTCAKSKKIQGKDLNYPSFLVTLTAAAPVATARRTATNIGKQPLEVYRAEVVAPPGVAVEVVPNRLEFGGAALQRREFTVKFTRGRKAAVNGAAEGSLRWVSGKHSVRSPLAVLLKP</sequence>
<feature type="active site" description="Charge relay system" evidence="8 9">
    <location>
        <position position="541"/>
    </location>
</feature>
<dbReference type="Gene3D" id="3.30.70.80">
    <property type="entry name" value="Peptidase S8 propeptide/proteinase inhibitor I9"/>
    <property type="match status" value="1"/>
</dbReference>
<dbReference type="PROSITE" id="PS51892">
    <property type="entry name" value="SUBTILASE"/>
    <property type="match status" value="1"/>
</dbReference>
<proteinExistence type="inferred from homology"/>
<dbReference type="Gramene" id="OPUNC04G03010.1">
    <property type="protein sequence ID" value="OPUNC04G03010.1"/>
    <property type="gene ID" value="OPUNC04G03010"/>
</dbReference>
<dbReference type="PRINTS" id="PR00723">
    <property type="entry name" value="SUBTILISIN"/>
</dbReference>
<feature type="chain" id="PRO_5002365640" description="Subtilisin-like protease" evidence="10">
    <location>
        <begin position="25"/>
        <end position="763"/>
    </location>
</feature>
<evidence type="ECO:0000256" key="9">
    <source>
        <dbReference type="PROSITE-ProRule" id="PRU01240"/>
    </source>
</evidence>
<evidence type="ECO:0008006" key="16">
    <source>
        <dbReference type="Google" id="ProtNLM"/>
    </source>
</evidence>
<evidence type="ECO:0000256" key="4">
    <source>
        <dbReference type="ARBA" id="ARBA00022729"/>
    </source>
</evidence>
<keyword evidence="6 9" id="KW-0720">Serine protease</keyword>
<dbReference type="InterPro" id="IPR010259">
    <property type="entry name" value="S8pro/Inhibitor_I9"/>
</dbReference>
<feature type="signal peptide" evidence="10">
    <location>
        <begin position="1"/>
        <end position="24"/>
    </location>
</feature>
<dbReference type="GO" id="GO:0005576">
    <property type="term" value="C:extracellular region"/>
    <property type="evidence" value="ECO:0007669"/>
    <property type="project" value="UniProtKB-SubCell"/>
</dbReference>
<dbReference type="PANTHER" id="PTHR10795">
    <property type="entry name" value="PROPROTEIN CONVERTASE SUBTILISIN/KEXIN"/>
    <property type="match status" value="1"/>
</dbReference>
<evidence type="ECO:0000256" key="3">
    <source>
        <dbReference type="ARBA" id="ARBA00022670"/>
    </source>
</evidence>
<evidence type="ECO:0000256" key="1">
    <source>
        <dbReference type="ARBA" id="ARBA00004613"/>
    </source>
</evidence>
<dbReference type="InterPro" id="IPR037045">
    <property type="entry name" value="S8pro/Inhibitor_I9_sf"/>
</dbReference>
<dbReference type="EnsemblPlants" id="OPUNC04G03010.1">
    <property type="protein sequence ID" value="OPUNC04G03010.1"/>
    <property type="gene ID" value="OPUNC04G03010"/>
</dbReference>
<dbReference type="eggNOG" id="ENOG502QPQR">
    <property type="taxonomic scope" value="Eukaryota"/>
</dbReference>
<protein>
    <recommendedName>
        <fullName evidence="16">Subtilisin-like protease</fullName>
    </recommendedName>
</protein>
<dbReference type="Proteomes" id="UP000026962">
    <property type="component" value="Chromosome 4"/>
</dbReference>
<dbReference type="Pfam" id="PF05922">
    <property type="entry name" value="Inhibitor_I9"/>
    <property type="match status" value="1"/>
</dbReference>
<evidence type="ECO:0000256" key="8">
    <source>
        <dbReference type="PIRSR" id="PIRSR615500-1"/>
    </source>
</evidence>
<keyword evidence="5 9" id="KW-0378">Hydrolase</keyword>
<dbReference type="Gene3D" id="3.40.50.200">
    <property type="entry name" value="Peptidase S8/S53 domain"/>
    <property type="match status" value="1"/>
</dbReference>
<keyword evidence="7" id="KW-0325">Glycoprotein</keyword>
<evidence type="ECO:0000259" key="11">
    <source>
        <dbReference type="Pfam" id="PF00082"/>
    </source>
</evidence>
<dbReference type="STRING" id="4537.A0A0E0KMX6"/>
<evidence type="ECO:0000256" key="7">
    <source>
        <dbReference type="ARBA" id="ARBA00023180"/>
    </source>
</evidence>
<dbReference type="Gene3D" id="3.50.30.30">
    <property type="match status" value="1"/>
</dbReference>
<reference evidence="14" key="2">
    <citation type="submission" date="2018-05" db="EMBL/GenBank/DDBJ databases">
        <title>OpunRS2 (Oryza punctata Reference Sequence Version 2).</title>
        <authorList>
            <person name="Zhang J."/>
            <person name="Kudrna D."/>
            <person name="Lee S."/>
            <person name="Talag J."/>
            <person name="Welchert J."/>
            <person name="Wing R.A."/>
        </authorList>
    </citation>
    <scope>NUCLEOTIDE SEQUENCE [LARGE SCALE GENOMIC DNA]</scope>
</reference>
<dbReference type="InterPro" id="IPR034197">
    <property type="entry name" value="Peptidases_S8_3"/>
</dbReference>
<evidence type="ECO:0000259" key="12">
    <source>
        <dbReference type="Pfam" id="PF05922"/>
    </source>
</evidence>